<evidence type="ECO:0000256" key="3">
    <source>
        <dbReference type="ARBA" id="ARBA00012076"/>
    </source>
</evidence>
<evidence type="ECO:0000256" key="5">
    <source>
        <dbReference type="ARBA" id="ARBA00023098"/>
    </source>
</evidence>
<keyword evidence="4" id="KW-0276">Fatty acid metabolism</keyword>
<dbReference type="Gene3D" id="3.40.47.10">
    <property type="match status" value="1"/>
</dbReference>
<dbReference type="AlphaFoldDB" id="A0A498QHV4"/>
<keyword evidence="6 13" id="KW-0456">Lyase</keyword>
<dbReference type="CDD" id="cd06558">
    <property type="entry name" value="crotonase-like"/>
    <property type="match status" value="1"/>
</dbReference>
<dbReference type="PROSITE" id="PS00166">
    <property type="entry name" value="ENOYL_COA_HYDRATASE"/>
    <property type="match status" value="1"/>
</dbReference>
<keyword evidence="5" id="KW-0443">Lipid metabolism</keyword>
<dbReference type="GO" id="GO:0018812">
    <property type="term" value="F:3-hydroxyacyl-CoA dehydratase activity"/>
    <property type="evidence" value="ECO:0007669"/>
    <property type="project" value="RHEA"/>
</dbReference>
<dbReference type="InterPro" id="IPR016039">
    <property type="entry name" value="Thiolase-like"/>
</dbReference>
<evidence type="ECO:0000256" key="7">
    <source>
        <dbReference type="ARBA" id="ARBA00023709"/>
    </source>
</evidence>
<dbReference type="EC" id="4.2.1.17" evidence="3"/>
<dbReference type="FunFam" id="3.90.226.10:FF:000009">
    <property type="entry name" value="Carnitinyl-CoA dehydratase"/>
    <property type="match status" value="1"/>
</dbReference>
<dbReference type="Pfam" id="PF00378">
    <property type="entry name" value="ECH_1"/>
    <property type="match status" value="1"/>
</dbReference>
<evidence type="ECO:0000256" key="8">
    <source>
        <dbReference type="ARBA" id="ARBA00023717"/>
    </source>
</evidence>
<evidence type="ECO:0000313" key="13">
    <source>
        <dbReference type="EMBL" id="VBA45901.1"/>
    </source>
</evidence>
<evidence type="ECO:0000256" key="6">
    <source>
        <dbReference type="ARBA" id="ARBA00023239"/>
    </source>
</evidence>
<evidence type="ECO:0000256" key="1">
    <source>
        <dbReference type="ARBA" id="ARBA00002994"/>
    </source>
</evidence>
<dbReference type="Gene3D" id="3.90.226.10">
    <property type="entry name" value="2-enoyl-CoA Hydratase, Chain A, domain 1"/>
    <property type="match status" value="1"/>
</dbReference>
<dbReference type="SUPFAM" id="SSF53901">
    <property type="entry name" value="Thiolase-like"/>
    <property type="match status" value="1"/>
</dbReference>
<dbReference type="EMBL" id="UPHQ01000309">
    <property type="protein sequence ID" value="VBA45901.1"/>
    <property type="molecule type" value="Genomic_DNA"/>
</dbReference>
<comment type="function">
    <text evidence="1">Could possibly oxidize fatty acids using specific components.</text>
</comment>
<accession>A0A498QHV4</accession>
<evidence type="ECO:0000259" key="12">
    <source>
        <dbReference type="Pfam" id="PF18313"/>
    </source>
</evidence>
<evidence type="ECO:0000256" key="4">
    <source>
        <dbReference type="ARBA" id="ARBA00022832"/>
    </source>
</evidence>
<sequence length="779" mass="83908">MIVGVGQAAEGLHDEHYQGRSPIDLAVAAARDAVADTAVDSATVLAAVDTVATTRQFENSTPGAASPLGRSTNFPRSVASRLGVQPRRAVLEVSGGQSPQHLVNEFTRAVLHRQSDGVLLAGAEAVSTVHHFAHQSDRPDFSDDPPGDLEDRGFGLKGLISREQLMHGLDDAPSQYALLENARRAARGESRRRYAQAMGELFEPFTHVAASNPYSVAPQPHTARHLVNVNEHNRMIVDPYPRLVVAREKVNQGAAIVLTSVTVARELGIDPRRWVFLHGQADLRERNFFDRPDIGHSPAAVQAVLHALEVAGATLDDIDFFDFYSCFPIAVFNVIDGLKLAADDPRGLTVTGGLPFFGGPGNNYSMHAIAEIVRRVRAAPGSLGLVGANGGVLSKYSVGIYSTTPRELRRDRSSELQASIDAAPAVGHAVQADGWATVETYTVKHRRNGKLGVVVGRLESDGRRFLANAVEADEELIAMLETADQPVGQRVYVKAFGYGNRVALTKDRMQELCPQRPPTFRYSYEYATVHRDGHLLEVTINRENVRNALHPPANEELAEIFDAYFADPQLWVAILTGAGPEAFCAGNDLRYSASGKPVYVPKSGFAGITHRKTMTKPVIAAVNGFAMGGGLETALACHLIVADENAIFALSEVKVGLVAGAGGAVRLPRALPPVLANELLLTGRQMSANEARSHGLVNRVAPAGTAMTVARELAADILAASPTSVRLTLQLVQEAAKEADVFTAINAPSDVIDELLFSEDCFEGMTAFAQKRQPRWKNR</sequence>
<protein>
    <recommendedName>
        <fullName evidence="9">Probable enoyl-CoA hydratase EchA17</fullName>
        <ecNumber evidence="3">4.2.1.17</ecNumber>
    </recommendedName>
    <alternativeName>
        <fullName evidence="10">Probable enoyl-CoA hydratase echA17</fullName>
    </alternativeName>
</protein>
<dbReference type="PANTHER" id="PTHR11941">
    <property type="entry name" value="ENOYL-COA HYDRATASE-RELATED"/>
    <property type="match status" value="1"/>
</dbReference>
<dbReference type="SUPFAM" id="SSF52096">
    <property type="entry name" value="ClpP/crotonase"/>
    <property type="match status" value="1"/>
</dbReference>
<dbReference type="GO" id="GO:0006635">
    <property type="term" value="P:fatty acid beta-oxidation"/>
    <property type="evidence" value="ECO:0007669"/>
    <property type="project" value="TreeGrafter"/>
</dbReference>
<keyword evidence="14" id="KW-1185">Reference proteome</keyword>
<proteinExistence type="inferred from homology"/>
<dbReference type="GO" id="GO:0016746">
    <property type="term" value="F:acyltransferase activity"/>
    <property type="evidence" value="ECO:0007669"/>
    <property type="project" value="InterPro"/>
</dbReference>
<dbReference type="InterPro" id="IPR001753">
    <property type="entry name" value="Enoyl-CoA_hydra/iso"/>
</dbReference>
<comment type="similarity">
    <text evidence="2 11">Belongs to the enoyl-CoA hydratase/isomerase family.</text>
</comment>
<dbReference type="Gene3D" id="2.40.50.840">
    <property type="match status" value="1"/>
</dbReference>
<evidence type="ECO:0000313" key="14">
    <source>
        <dbReference type="Proteomes" id="UP000267289"/>
    </source>
</evidence>
<dbReference type="InterPro" id="IPR018376">
    <property type="entry name" value="Enoyl-CoA_hyd/isom_CS"/>
</dbReference>
<dbReference type="Proteomes" id="UP000267289">
    <property type="component" value="Unassembled WGS sequence"/>
</dbReference>
<dbReference type="Pfam" id="PF18313">
    <property type="entry name" value="TLP1_add_C"/>
    <property type="match status" value="1"/>
</dbReference>
<dbReference type="NCBIfam" id="NF006105">
    <property type="entry name" value="PRK08257.1-4"/>
    <property type="match status" value="1"/>
</dbReference>
<reference evidence="13 14" key="1">
    <citation type="submission" date="2018-09" db="EMBL/GenBank/DDBJ databases">
        <authorList>
            <person name="Tagini F."/>
        </authorList>
    </citation>
    <scope>NUCLEOTIDE SEQUENCE [LARGE SCALE GENOMIC DNA]</scope>
    <source>
        <strain evidence="13 14">MK13</strain>
    </source>
</reference>
<name>A0A498QHV4_9MYCO</name>
<feature type="domain" description="Thiolase-like protein type 1 additional C-terminal" evidence="12">
    <location>
        <begin position="415"/>
        <end position="495"/>
    </location>
</feature>
<gene>
    <name evidence="13" type="primary">caiD_5</name>
    <name evidence="13" type="ORF">LAUMK13_05552</name>
</gene>
<dbReference type="InterPro" id="IPR040771">
    <property type="entry name" value="TLP1_add_C"/>
</dbReference>
<organism evidence="13 14">
    <name type="scientific">Mycobacterium innocens</name>
    <dbReference type="NCBI Taxonomy" id="2341083"/>
    <lineage>
        <taxon>Bacteria</taxon>
        <taxon>Bacillati</taxon>
        <taxon>Actinomycetota</taxon>
        <taxon>Actinomycetes</taxon>
        <taxon>Mycobacteriales</taxon>
        <taxon>Mycobacteriaceae</taxon>
        <taxon>Mycobacterium</taxon>
    </lineage>
</organism>
<dbReference type="InterPro" id="IPR029045">
    <property type="entry name" value="ClpP/crotonase-like_dom_sf"/>
</dbReference>
<comment type="catalytic activity">
    <reaction evidence="7">
        <text>a (3S)-3-hydroxyacyl-CoA = a (2E)-enoyl-CoA + H2O</text>
        <dbReference type="Rhea" id="RHEA:16105"/>
        <dbReference type="ChEBI" id="CHEBI:15377"/>
        <dbReference type="ChEBI" id="CHEBI:57318"/>
        <dbReference type="ChEBI" id="CHEBI:58856"/>
        <dbReference type="EC" id="4.2.1.17"/>
    </reaction>
</comment>
<evidence type="ECO:0000256" key="11">
    <source>
        <dbReference type="RuleBase" id="RU003707"/>
    </source>
</evidence>
<dbReference type="PANTHER" id="PTHR11941:SF54">
    <property type="entry name" value="ENOYL-COA HYDRATASE, MITOCHONDRIAL"/>
    <property type="match status" value="1"/>
</dbReference>
<evidence type="ECO:0000256" key="2">
    <source>
        <dbReference type="ARBA" id="ARBA00005254"/>
    </source>
</evidence>
<comment type="catalytic activity">
    <reaction evidence="8">
        <text>a 4-saturated-(3S)-3-hydroxyacyl-CoA = a (3E)-enoyl-CoA + H2O</text>
        <dbReference type="Rhea" id="RHEA:20724"/>
        <dbReference type="ChEBI" id="CHEBI:15377"/>
        <dbReference type="ChEBI" id="CHEBI:58521"/>
        <dbReference type="ChEBI" id="CHEBI:137480"/>
        <dbReference type="EC" id="4.2.1.17"/>
    </reaction>
</comment>
<evidence type="ECO:0000256" key="10">
    <source>
        <dbReference type="ARBA" id="ARBA00073436"/>
    </source>
</evidence>
<evidence type="ECO:0000256" key="9">
    <source>
        <dbReference type="ARBA" id="ARBA00039456"/>
    </source>
</evidence>